<evidence type="ECO:0000256" key="1">
    <source>
        <dbReference type="ARBA" id="ARBA00010652"/>
    </source>
</evidence>
<dbReference type="RefSeq" id="WP_065145450.1">
    <property type="nucleotide sequence ID" value="NZ_LZLS01000169.1"/>
</dbReference>
<reference evidence="4 5" key="1">
    <citation type="submission" date="2016-06" db="EMBL/GenBank/DDBJ databases">
        <authorList>
            <person name="Kjaerup R.B."/>
            <person name="Dalgaard T.S."/>
            <person name="Juul-Madsen H.R."/>
        </authorList>
    </citation>
    <scope>NUCLEOTIDE SEQUENCE [LARGE SCALE GENOMIC DNA]</scope>
    <source>
        <strain evidence="4 5">1165133.8</strain>
    </source>
</reference>
<dbReference type="InterPro" id="IPR038332">
    <property type="entry name" value="PPE_sf"/>
</dbReference>
<dbReference type="Pfam" id="PF00823">
    <property type="entry name" value="PPE"/>
    <property type="match status" value="1"/>
</dbReference>
<accession>A0A1A3NNS5</accession>
<gene>
    <name evidence="4" type="ORF">A5634_04940</name>
</gene>
<dbReference type="InterPro" id="IPR000030">
    <property type="entry name" value="PPE_dom"/>
</dbReference>
<protein>
    <recommendedName>
        <fullName evidence="3">PPE domain-containing protein</fullName>
    </recommendedName>
</protein>
<evidence type="ECO:0000313" key="5">
    <source>
        <dbReference type="Proteomes" id="UP000093928"/>
    </source>
</evidence>
<proteinExistence type="inferred from homology"/>
<dbReference type="OrthoDB" id="4721978at2"/>
<organism evidence="4 5">
    <name type="scientific">Mycobacterium asiaticum</name>
    <dbReference type="NCBI Taxonomy" id="1790"/>
    <lineage>
        <taxon>Bacteria</taxon>
        <taxon>Bacillati</taxon>
        <taxon>Actinomycetota</taxon>
        <taxon>Actinomycetes</taxon>
        <taxon>Mycobacteriales</taxon>
        <taxon>Mycobacteriaceae</taxon>
        <taxon>Mycobacterium</taxon>
    </lineage>
</organism>
<feature type="compositionally biased region" description="Polar residues" evidence="2">
    <location>
        <begin position="310"/>
        <end position="319"/>
    </location>
</feature>
<feature type="domain" description="PPE" evidence="3">
    <location>
        <begin position="9"/>
        <end position="166"/>
    </location>
</feature>
<evidence type="ECO:0000313" key="4">
    <source>
        <dbReference type="EMBL" id="OBK23783.1"/>
    </source>
</evidence>
<feature type="region of interest" description="Disordered" evidence="2">
    <location>
        <begin position="306"/>
        <end position="386"/>
    </location>
</feature>
<sequence length="386" mass="38793">MPDPRWTGPPEVVAAIFEAGSPASVVANNVVWVTETANNELAAGLSTMNTLATGTQWEGVGSVASTVAATGLNVGLQTLVGWTAEKINVTQAAVEAFMLARSSVIPSVVSQTNRDEWTVLNATNWFGQNTPGIVERDGEYYGEHWPHNSGVGWTYSAALSALIAALAVPPPIAPMGASPAAPATAAAAVAQAAGQTGMHNAAAASTQVAQTAGQGAASPAEATGQLSSLMQEPMQMFSDVTEPLKQMMQAPMQAMQAFTSMPQGLMQAFGGMFPSTGAPGTALAEPAVAAGGVAGGSGGGAGGFPGAGLTSYTRPTSSFEPEGGRPTSLRAGVLSANEVRGPTVSTGGGPVPMTPAGMLGRGGSESAKDDVTRARVIVTADESHRT</sequence>
<name>A0A1A3NNS5_MYCAS</name>
<comment type="similarity">
    <text evidence="1">Belongs to the mycobacterial PPE family.</text>
</comment>
<dbReference type="Gene3D" id="1.20.1260.20">
    <property type="entry name" value="PPE superfamily"/>
    <property type="match status" value="1"/>
</dbReference>
<evidence type="ECO:0000259" key="3">
    <source>
        <dbReference type="Pfam" id="PF00823"/>
    </source>
</evidence>
<dbReference type="SUPFAM" id="SSF140459">
    <property type="entry name" value="PE/PPE dimer-like"/>
    <property type="match status" value="1"/>
</dbReference>
<dbReference type="EMBL" id="LZLS01000169">
    <property type="protein sequence ID" value="OBK23783.1"/>
    <property type="molecule type" value="Genomic_DNA"/>
</dbReference>
<evidence type="ECO:0000256" key="2">
    <source>
        <dbReference type="SAM" id="MobiDB-lite"/>
    </source>
</evidence>
<dbReference type="Proteomes" id="UP000093928">
    <property type="component" value="Unassembled WGS sequence"/>
</dbReference>
<dbReference type="AlphaFoldDB" id="A0A1A3NNS5"/>
<comment type="caution">
    <text evidence="4">The sequence shown here is derived from an EMBL/GenBank/DDBJ whole genome shotgun (WGS) entry which is preliminary data.</text>
</comment>